<evidence type="ECO:0000313" key="3">
    <source>
        <dbReference type="Proteomes" id="UP000283469"/>
    </source>
</evidence>
<dbReference type="Proteomes" id="UP000283469">
    <property type="component" value="Unassembled WGS sequence"/>
</dbReference>
<dbReference type="Pfam" id="PF11459">
    <property type="entry name" value="AbiEi_3"/>
    <property type="match status" value="1"/>
</dbReference>
<dbReference type="Pfam" id="PF17194">
    <property type="entry name" value="AbiEi_3_N"/>
    <property type="match status" value="1"/>
</dbReference>
<dbReference type="OrthoDB" id="1550938at2"/>
<feature type="domain" description="Transcriptional regulator AbiEi antitoxin N-terminal" evidence="1">
    <location>
        <begin position="7"/>
        <end position="96"/>
    </location>
</feature>
<reference evidence="2 3" key="1">
    <citation type="submission" date="2018-08" db="EMBL/GenBank/DDBJ databases">
        <title>Sphingobium sp. EO9.</title>
        <authorList>
            <person name="Park Y."/>
            <person name="Kim K.H."/>
            <person name="Jeon C.O."/>
        </authorList>
    </citation>
    <scope>NUCLEOTIDE SEQUENCE [LARGE SCALE GENOMIC DNA]</scope>
    <source>
        <strain evidence="2 3">EO9</strain>
    </source>
</reference>
<dbReference type="InterPro" id="IPR033455">
    <property type="entry name" value="AbiEi_3_N"/>
</dbReference>
<dbReference type="InterPro" id="IPR021561">
    <property type="entry name" value="AbiEi_3"/>
</dbReference>
<evidence type="ECO:0000313" key="2">
    <source>
        <dbReference type="EMBL" id="RJG52627.1"/>
    </source>
</evidence>
<proteinExistence type="predicted"/>
<comment type="caution">
    <text evidence="2">The sequence shown here is derived from an EMBL/GenBank/DDBJ whole genome shotgun (WGS) entry which is preliminary data.</text>
</comment>
<evidence type="ECO:0000259" key="1">
    <source>
        <dbReference type="Pfam" id="PF17194"/>
    </source>
</evidence>
<dbReference type="EMBL" id="QVRA01000024">
    <property type="protein sequence ID" value="RJG52627.1"/>
    <property type="molecule type" value="Genomic_DNA"/>
</dbReference>
<organism evidence="2 3">
    <name type="scientific">Sphingobium terrigena</name>
    <dbReference type="NCBI Taxonomy" id="2304063"/>
    <lineage>
        <taxon>Bacteria</taxon>
        <taxon>Pseudomonadati</taxon>
        <taxon>Pseudomonadota</taxon>
        <taxon>Alphaproteobacteria</taxon>
        <taxon>Sphingomonadales</taxon>
        <taxon>Sphingomonadaceae</taxon>
        <taxon>Sphingobium</taxon>
    </lineage>
</organism>
<name>A0A418YN43_9SPHN</name>
<protein>
    <recommendedName>
        <fullName evidence="1">Transcriptional regulator AbiEi antitoxin N-terminal domain-containing protein</fullName>
    </recommendedName>
</protein>
<dbReference type="AlphaFoldDB" id="A0A418YN43"/>
<sequence>MTTYSAGKLNQLQQTLPEGMLVDAAWLEERGYSSSLRSHYVRAGWLNQPAPRVYRRSHGPLQWEQVITSLQAALDSPLTVGGRTALEHQGYAHYLSATTNEVHLYGHHRPPSWLSALPLDVTFHYHNSQRLFPDETTPKPDPLPEGEGKEMRMPGGFMVQLGGAISWPLRLATPERAVLELLDELPDRESFHQVDMLMEGMANLSPRRLQSLLTACRSVKVKRLFLFFADRHHHRWFDQLDLSAIALGSGKRMLAKGGVLNQRYQITVPEDLNGAA</sequence>
<accession>A0A418YN43</accession>
<gene>
    <name evidence="2" type="ORF">D0Z70_19505</name>
</gene>
<keyword evidence="3" id="KW-1185">Reference proteome</keyword>